<keyword evidence="4" id="KW-0808">Transferase</keyword>
<dbReference type="STRING" id="1317125.SAMN05444128_2255"/>
<keyword evidence="1" id="KW-0175">Coiled coil</keyword>
<evidence type="ECO:0000259" key="3">
    <source>
        <dbReference type="Pfam" id="PF06580"/>
    </source>
</evidence>
<name>A0A1R3XG53_9BACT</name>
<keyword evidence="2" id="KW-0472">Membrane</keyword>
<dbReference type="Pfam" id="PF06580">
    <property type="entry name" value="His_kinase"/>
    <property type="match status" value="1"/>
</dbReference>
<protein>
    <submittedName>
        <fullName evidence="4">Histidine kinase</fullName>
    </submittedName>
</protein>
<dbReference type="SUPFAM" id="SSF55874">
    <property type="entry name" value="ATPase domain of HSP90 chaperone/DNA topoisomerase II/histidine kinase"/>
    <property type="match status" value="1"/>
</dbReference>
<sequence length="352" mass="40319">MEGVASQVRLGLLYLGWALLWSVVQVLVLWPTGFERHIMVTDALLTNLLLAIGGFAMGTGLRYYQPSLRQAGFLLGWSLGLAGISATVFYWSTHTLFESNALYLRFVDSTLAIRVAFNWLMLLLMLLLTWLWFYTRELQEAEKRKAATEKLAREAELYNLRQQLQPHFLFNSLNSISALAVSRPEQARTMVQQLSDFLRGTLRKDNSQLVPLAEELKQLQLYLDIEKVRFGHRLQVEVEATEESQEMKLPVLLLQPVVENAIKFGLYDTVGETAIKVKATITDGYLTITTQNPYDPATSQPRKGTGFGLDSIRRRLYLLYARQDLLNTTQQDHQFTTTIKIPQHYEKMPDNR</sequence>
<evidence type="ECO:0000256" key="2">
    <source>
        <dbReference type="SAM" id="Phobius"/>
    </source>
</evidence>
<reference evidence="5" key="1">
    <citation type="submission" date="2017-01" db="EMBL/GenBank/DDBJ databases">
        <authorList>
            <person name="Varghese N."/>
            <person name="Submissions S."/>
        </authorList>
    </citation>
    <scope>NUCLEOTIDE SEQUENCE [LARGE SCALE GENOMIC DNA]</scope>
    <source>
        <strain evidence="5">LP100</strain>
    </source>
</reference>
<feature type="transmembrane region" description="Helical" evidence="2">
    <location>
        <begin position="71"/>
        <end position="91"/>
    </location>
</feature>
<accession>A0A1R3XG53</accession>
<dbReference type="AlphaFoldDB" id="A0A1R3XG53"/>
<dbReference type="GO" id="GO:0016020">
    <property type="term" value="C:membrane"/>
    <property type="evidence" value="ECO:0007669"/>
    <property type="project" value="InterPro"/>
</dbReference>
<organism evidence="4 5">
    <name type="scientific">Pontibacter indicus</name>
    <dbReference type="NCBI Taxonomy" id="1317125"/>
    <lineage>
        <taxon>Bacteria</taxon>
        <taxon>Pseudomonadati</taxon>
        <taxon>Bacteroidota</taxon>
        <taxon>Cytophagia</taxon>
        <taxon>Cytophagales</taxon>
        <taxon>Hymenobacteraceae</taxon>
        <taxon>Pontibacter</taxon>
    </lineage>
</organism>
<keyword evidence="2" id="KW-1133">Transmembrane helix</keyword>
<proteinExistence type="predicted"/>
<dbReference type="EMBL" id="FTPP01000002">
    <property type="protein sequence ID" value="SIT90283.1"/>
    <property type="molecule type" value="Genomic_DNA"/>
</dbReference>
<dbReference type="InterPro" id="IPR050640">
    <property type="entry name" value="Bact_2-comp_sensor_kinase"/>
</dbReference>
<feature type="transmembrane region" description="Helical" evidence="2">
    <location>
        <begin position="111"/>
        <end position="134"/>
    </location>
</feature>
<keyword evidence="5" id="KW-1185">Reference proteome</keyword>
<feature type="domain" description="Signal transduction histidine kinase internal region" evidence="3">
    <location>
        <begin position="155"/>
        <end position="234"/>
    </location>
</feature>
<evidence type="ECO:0000313" key="4">
    <source>
        <dbReference type="EMBL" id="SIT90283.1"/>
    </source>
</evidence>
<dbReference type="InterPro" id="IPR036890">
    <property type="entry name" value="HATPase_C_sf"/>
</dbReference>
<dbReference type="InterPro" id="IPR010559">
    <property type="entry name" value="Sig_transdc_His_kin_internal"/>
</dbReference>
<feature type="transmembrane region" description="Helical" evidence="2">
    <location>
        <begin position="12"/>
        <end position="32"/>
    </location>
</feature>
<feature type="transmembrane region" description="Helical" evidence="2">
    <location>
        <begin position="44"/>
        <end position="64"/>
    </location>
</feature>
<evidence type="ECO:0000313" key="5">
    <source>
        <dbReference type="Proteomes" id="UP000187181"/>
    </source>
</evidence>
<dbReference type="RefSeq" id="WP_076668899.1">
    <property type="nucleotide sequence ID" value="NZ_FTPP01000002.1"/>
</dbReference>
<feature type="coiled-coil region" evidence="1">
    <location>
        <begin position="131"/>
        <end position="158"/>
    </location>
</feature>
<dbReference type="GO" id="GO:0000155">
    <property type="term" value="F:phosphorelay sensor kinase activity"/>
    <property type="evidence" value="ECO:0007669"/>
    <property type="project" value="InterPro"/>
</dbReference>
<dbReference type="Gene3D" id="3.30.565.10">
    <property type="entry name" value="Histidine kinase-like ATPase, C-terminal domain"/>
    <property type="match status" value="1"/>
</dbReference>
<keyword evidence="4" id="KW-0418">Kinase</keyword>
<dbReference type="PANTHER" id="PTHR34220">
    <property type="entry name" value="SENSOR HISTIDINE KINASE YPDA"/>
    <property type="match status" value="1"/>
</dbReference>
<dbReference type="OrthoDB" id="9792992at2"/>
<keyword evidence="2" id="KW-0812">Transmembrane</keyword>
<dbReference type="PANTHER" id="PTHR34220:SF7">
    <property type="entry name" value="SENSOR HISTIDINE KINASE YPDA"/>
    <property type="match status" value="1"/>
</dbReference>
<evidence type="ECO:0000256" key="1">
    <source>
        <dbReference type="SAM" id="Coils"/>
    </source>
</evidence>
<dbReference type="Proteomes" id="UP000187181">
    <property type="component" value="Unassembled WGS sequence"/>
</dbReference>
<gene>
    <name evidence="4" type="ORF">SAMN05444128_2255</name>
</gene>